<feature type="domain" description="MgtC/SapB/SrpB/YhiD N-terminal" evidence="8">
    <location>
        <begin position="10"/>
        <end position="141"/>
    </location>
</feature>
<dbReference type="Proteomes" id="UP000663090">
    <property type="component" value="Chromosome"/>
</dbReference>
<dbReference type="InterPro" id="IPR003416">
    <property type="entry name" value="MgtC/SapB/SrpB/YhiD_fam"/>
</dbReference>
<evidence type="ECO:0000313" key="10">
    <source>
        <dbReference type="Proteomes" id="UP000663090"/>
    </source>
</evidence>
<feature type="transmembrane region" description="Helical" evidence="7">
    <location>
        <begin position="69"/>
        <end position="89"/>
    </location>
</feature>
<dbReference type="PANTHER" id="PTHR33778">
    <property type="entry name" value="PROTEIN MGTC"/>
    <property type="match status" value="1"/>
</dbReference>
<evidence type="ECO:0000256" key="7">
    <source>
        <dbReference type="SAM" id="Phobius"/>
    </source>
</evidence>
<dbReference type="Pfam" id="PF02308">
    <property type="entry name" value="MgtC"/>
    <property type="match status" value="1"/>
</dbReference>
<proteinExistence type="inferred from homology"/>
<protein>
    <submittedName>
        <fullName evidence="9">MgtC/SapB family protein</fullName>
    </submittedName>
</protein>
<evidence type="ECO:0000313" key="9">
    <source>
        <dbReference type="EMBL" id="QSQ12873.1"/>
    </source>
</evidence>
<gene>
    <name evidence="9" type="ORF">JY572_31665</name>
</gene>
<evidence type="ECO:0000256" key="4">
    <source>
        <dbReference type="ARBA" id="ARBA00022692"/>
    </source>
</evidence>
<feature type="transmembrane region" description="Helical" evidence="7">
    <location>
        <begin position="109"/>
        <end position="136"/>
    </location>
</feature>
<dbReference type="InterPro" id="IPR049177">
    <property type="entry name" value="MgtC_SapB_SrpB_YhiD_N"/>
</dbReference>
<feature type="transmembrane region" description="Helical" evidence="7">
    <location>
        <begin position="37"/>
        <end position="57"/>
    </location>
</feature>
<evidence type="ECO:0000256" key="5">
    <source>
        <dbReference type="ARBA" id="ARBA00022989"/>
    </source>
</evidence>
<keyword evidence="4 7" id="KW-0812">Transmembrane</keyword>
<keyword evidence="6 7" id="KW-0472">Membrane</keyword>
<sequence>MDERVIALRLGLAALMGAVLGLERELRGHAAGLRTHIIVSLGACLFTLSSVFIEWTLGSAAPEGSRADVSRIASQVVVGIGFLGAGAIIRDQGSIRGLTTAANLWLTASVGLSIGMGFYVAAVTTVLIALLALAGLRPVERLIRQRRICKGLKVEGAPPDGPD</sequence>
<evidence type="ECO:0000256" key="2">
    <source>
        <dbReference type="ARBA" id="ARBA00009298"/>
    </source>
</evidence>
<accession>A0ABX7N2M9</accession>
<evidence type="ECO:0000256" key="3">
    <source>
        <dbReference type="ARBA" id="ARBA00022475"/>
    </source>
</evidence>
<organism evidence="9 10">
    <name type="scientific">Myxococcus landrumensis</name>
    <dbReference type="NCBI Taxonomy" id="2813577"/>
    <lineage>
        <taxon>Bacteria</taxon>
        <taxon>Pseudomonadati</taxon>
        <taxon>Myxococcota</taxon>
        <taxon>Myxococcia</taxon>
        <taxon>Myxococcales</taxon>
        <taxon>Cystobacterineae</taxon>
        <taxon>Myxococcaceae</taxon>
        <taxon>Myxococcus</taxon>
    </lineage>
</organism>
<dbReference type="PRINTS" id="PR01837">
    <property type="entry name" value="MGTCSAPBPROT"/>
</dbReference>
<reference evidence="9 10" key="1">
    <citation type="submission" date="2021-02" db="EMBL/GenBank/DDBJ databases">
        <title>De Novo genome assembly of isolated myxobacteria.</title>
        <authorList>
            <person name="Stevens D.C."/>
        </authorList>
    </citation>
    <scope>NUCLEOTIDE SEQUENCE [LARGE SCALE GENOMIC DNA]</scope>
    <source>
        <strain evidence="9 10">SCHIC003</strain>
    </source>
</reference>
<evidence type="ECO:0000256" key="1">
    <source>
        <dbReference type="ARBA" id="ARBA00004651"/>
    </source>
</evidence>
<keyword evidence="10" id="KW-1185">Reference proteome</keyword>
<dbReference type="PANTHER" id="PTHR33778:SF1">
    <property type="entry name" value="MAGNESIUM TRANSPORTER YHID-RELATED"/>
    <property type="match status" value="1"/>
</dbReference>
<keyword evidence="3" id="KW-1003">Cell membrane</keyword>
<comment type="subcellular location">
    <subcellularLocation>
        <location evidence="1">Cell membrane</location>
        <topology evidence="1">Multi-pass membrane protein</topology>
    </subcellularLocation>
</comment>
<keyword evidence="5 7" id="KW-1133">Transmembrane helix</keyword>
<name>A0ABX7N2M9_9BACT</name>
<dbReference type="RefSeq" id="WP_206714584.1">
    <property type="nucleotide sequence ID" value="NZ_CP071091.1"/>
</dbReference>
<comment type="similarity">
    <text evidence="2">Belongs to the MgtC/SapB family.</text>
</comment>
<evidence type="ECO:0000259" key="8">
    <source>
        <dbReference type="Pfam" id="PF02308"/>
    </source>
</evidence>
<dbReference type="EMBL" id="CP071091">
    <property type="protein sequence ID" value="QSQ12873.1"/>
    <property type="molecule type" value="Genomic_DNA"/>
</dbReference>
<evidence type="ECO:0000256" key="6">
    <source>
        <dbReference type="ARBA" id="ARBA00023136"/>
    </source>
</evidence>